<feature type="compositionally biased region" description="Gly residues" evidence="2">
    <location>
        <begin position="142"/>
        <end position="154"/>
    </location>
</feature>
<dbReference type="InterPro" id="IPR040467">
    <property type="entry name" value="CCDC66_dom"/>
</dbReference>
<feature type="compositionally biased region" description="Basic and acidic residues" evidence="2">
    <location>
        <begin position="617"/>
        <end position="694"/>
    </location>
</feature>
<dbReference type="EMBL" id="CAMXCT030001931">
    <property type="protein sequence ID" value="CAL4781579.1"/>
    <property type="molecule type" value="Genomic_DNA"/>
</dbReference>
<evidence type="ECO:0000313" key="6">
    <source>
        <dbReference type="Proteomes" id="UP001152797"/>
    </source>
</evidence>
<feature type="domain" description="CCDC66" evidence="3">
    <location>
        <begin position="630"/>
        <end position="715"/>
    </location>
</feature>
<dbReference type="EMBL" id="CAMXCT020001931">
    <property type="protein sequence ID" value="CAL1147642.1"/>
    <property type="molecule type" value="Genomic_DNA"/>
</dbReference>
<accession>A0A9P1G1Q9</accession>
<keyword evidence="1" id="KW-0175">Coiled coil</keyword>
<feature type="compositionally biased region" description="Low complexity" evidence="2">
    <location>
        <begin position="124"/>
        <end position="139"/>
    </location>
</feature>
<reference evidence="5 6" key="2">
    <citation type="submission" date="2024-05" db="EMBL/GenBank/DDBJ databases">
        <authorList>
            <person name="Chen Y."/>
            <person name="Shah S."/>
            <person name="Dougan E. K."/>
            <person name="Thang M."/>
            <person name="Chan C."/>
        </authorList>
    </citation>
    <scope>NUCLEOTIDE SEQUENCE [LARGE SCALE GENOMIC DNA]</scope>
</reference>
<feature type="compositionally biased region" description="Low complexity" evidence="2">
    <location>
        <begin position="761"/>
        <end position="771"/>
    </location>
</feature>
<feature type="region of interest" description="Disordered" evidence="2">
    <location>
        <begin position="97"/>
        <end position="357"/>
    </location>
</feature>
<feature type="compositionally biased region" description="Pro residues" evidence="2">
    <location>
        <begin position="512"/>
        <end position="526"/>
    </location>
</feature>
<gene>
    <name evidence="4" type="ORF">C1SCF055_LOCUS20924</name>
</gene>
<protein>
    <recommendedName>
        <fullName evidence="3">CCDC66 domain-containing protein</fullName>
    </recommendedName>
</protein>
<name>A0A9P1G1Q9_9DINO</name>
<sequence>MQPRSRAERQREAAAAAAVTEESLQQEWSVQRELHLQNRAVERFRDKEKEVQHMEAAADLMPEGSEERGDLMRQAVHLRVELEREQAKNPELKQLLKAEAEAAAQAANDKSTPATEGPKIPRPAAFGAGKDAGKGAQRGLFGPAGSGNPAGGLFGLPTQAPQRSGLAEPRSPALQQTLKPAAVAEGRSSASPQPVPPTRPQPAQPGRPHPMGPRAAQPQAVQVAVPAVPAVPPVPVPATHAVAQPTSPSGLENLGNQDAERRRKQNEELKRMLEEQIAEKERQRQDARSQRRGEGGDVQNPMAPLQGRSPAVQPVRQDLNPREARLQSRAAERLREKEREVLQAEASARQMPEGSDQRADMLRHALQLRVDFERAQARNPELRQFMAPELHQDVPLGQPSQPAIPRQGHGGEVGQPWPHERAVQQPLQAQLPPGNYPPYVGALPPFVDQTPLPQAYGVDAHLHPQVHPQIYQGPVGPVADAYLGMPPGAMPGMPPGAMPGMPPGAMPGMPPGAMPGMAPGPGPGGPAPGVATPTGLNNLGGDGQQEQRRKRQEEMKRALEEQIAEKERQKKEEAENRRQRDRQIEVPIASQMPAGGQMVPQDPGMSPQVPAMANNIEGHRLGHQEDPGAEQRRKKQEEMKRVLAEQIAEKERQKKEEEERRRQEEEADNERIRREQQAEDARLEQRRQEEEARQKALQQQNAAAAAQAAAAARREEDDEPPGPLPNKHHGNHSRASRTTRDTQNQGFNNKSDLFGLPPSAPAASPTASPLPWETQVPQPQQSGTSFRSSRHQAREAAAAHGSLHAVVNPSHAAGMGLQGQAPMGDMLQGLMYQQQELYRHQQEALARLQDEAERLRQEKEMAKQDLLDMKAKQLEEKEKDVKKLQRKLQRQMLLQGGTQLAPMDSMLPSVSSTPRPDGSGALVTSGAVEGAAAPAYLGDFYSKYETPKEPQQLRTERVEAESGYPSDDDFRKMRMESNDPSAWPVAPVPWLQAENEQSQDLRDPKEPRIISSIEAPNPASIGASLFEDSWGKPLENTGQVEARLDQTKDSAREVIGSSSKVITSYSQLGKAGDPFGSTKMEGTLVGESKFLQADPQGCTMGATWKDAAEMSGQALPSMKTGMVEQEKSQKTIKHEIESSSLGSTSKLLESLQVKNEDDTTDPLRILEGAVNAIREARHEDGGHSLTSSAFLSARTSGLGLDGDFGAGDSVTRRVDMAAAEIPLEDLLQSQQGWGNVLRHFGAAAEQEAQEKPLRRQDASHHIGEGSEGGYPSLQKLERLDQTELSSFQGADQSGRSDRVQDSLDLLQDLQQLQATSGSATNGTNGTNGCLGQLGTLQRPIVKDDFAALAAATPEDFDAFLARLKGQEAGSSRGRSPQVSMNVKERAKFGSPTLRAAGSMLGHLEPPSGHRPESGSSGTSDLSAPGALRELRNQRKKPKTAEDLLLHGSDLMIPGPAVGGPGTSLHATMPAEKREVMGGLQALRQEKYQGTT</sequence>
<feature type="region of interest" description="Disordered" evidence="2">
    <location>
        <begin position="901"/>
        <end position="921"/>
    </location>
</feature>
<feature type="region of interest" description="Disordered" evidence="2">
    <location>
        <begin position="512"/>
        <end position="801"/>
    </location>
</feature>
<dbReference type="Proteomes" id="UP001152797">
    <property type="component" value="Unassembled WGS sequence"/>
</dbReference>
<feature type="compositionally biased region" description="Basic and acidic residues" evidence="2">
    <location>
        <begin position="258"/>
        <end position="295"/>
    </location>
</feature>
<evidence type="ECO:0000256" key="1">
    <source>
        <dbReference type="SAM" id="Coils"/>
    </source>
</evidence>
<organism evidence="4">
    <name type="scientific">Cladocopium goreaui</name>
    <dbReference type="NCBI Taxonomy" id="2562237"/>
    <lineage>
        <taxon>Eukaryota</taxon>
        <taxon>Sar</taxon>
        <taxon>Alveolata</taxon>
        <taxon>Dinophyceae</taxon>
        <taxon>Suessiales</taxon>
        <taxon>Symbiodiniaceae</taxon>
        <taxon>Cladocopium</taxon>
    </lineage>
</organism>
<dbReference type="Pfam" id="PF15236">
    <property type="entry name" value="CCDC66"/>
    <property type="match status" value="1"/>
</dbReference>
<feature type="compositionally biased region" description="Polar residues" evidence="2">
    <location>
        <begin position="246"/>
        <end position="256"/>
    </location>
</feature>
<dbReference type="PANTHER" id="PTHR23159:SF31">
    <property type="entry name" value="CENTROSOME-ASSOCIATED PROTEIN CEP250 ISOFORM X1"/>
    <property type="match status" value="1"/>
</dbReference>
<feature type="region of interest" description="Disordered" evidence="2">
    <location>
        <begin position="1245"/>
        <end position="1272"/>
    </location>
</feature>
<feature type="region of interest" description="Disordered" evidence="2">
    <location>
        <begin position="947"/>
        <end position="969"/>
    </location>
</feature>
<dbReference type="OrthoDB" id="10568581at2759"/>
<feature type="compositionally biased region" description="Polar residues" evidence="2">
    <location>
        <begin position="741"/>
        <end position="751"/>
    </location>
</feature>
<evidence type="ECO:0000256" key="2">
    <source>
        <dbReference type="SAM" id="MobiDB-lite"/>
    </source>
</evidence>
<comment type="caution">
    <text evidence="4">The sequence shown here is derived from an EMBL/GenBank/DDBJ whole genome shotgun (WGS) entry which is preliminary data.</text>
</comment>
<feature type="compositionally biased region" description="Basic and acidic residues" evidence="2">
    <location>
        <begin position="1248"/>
        <end position="1264"/>
    </location>
</feature>
<feature type="compositionally biased region" description="Low complexity" evidence="2">
    <location>
        <begin position="215"/>
        <end position="228"/>
    </location>
</feature>
<feature type="compositionally biased region" description="Low complexity" evidence="2">
    <location>
        <begin position="695"/>
        <end position="711"/>
    </location>
</feature>
<reference evidence="4" key="1">
    <citation type="submission" date="2022-10" db="EMBL/GenBank/DDBJ databases">
        <authorList>
            <person name="Chen Y."/>
            <person name="Dougan E. K."/>
            <person name="Chan C."/>
            <person name="Rhodes N."/>
            <person name="Thang M."/>
        </authorList>
    </citation>
    <scope>NUCLEOTIDE SEQUENCE</scope>
</reference>
<feature type="compositionally biased region" description="Basic residues" evidence="2">
    <location>
        <begin position="726"/>
        <end position="737"/>
    </location>
</feature>
<feature type="coiled-coil region" evidence="1">
    <location>
        <begin position="838"/>
        <end position="894"/>
    </location>
</feature>
<evidence type="ECO:0000313" key="5">
    <source>
        <dbReference type="EMBL" id="CAL4781579.1"/>
    </source>
</evidence>
<keyword evidence="6" id="KW-1185">Reference proteome</keyword>
<evidence type="ECO:0000259" key="3">
    <source>
        <dbReference type="Pfam" id="PF15236"/>
    </source>
</evidence>
<evidence type="ECO:0000313" key="4">
    <source>
        <dbReference type="EMBL" id="CAI3994267.1"/>
    </source>
</evidence>
<dbReference type="PANTHER" id="PTHR23159">
    <property type="entry name" value="CENTROSOMAL PROTEIN 2"/>
    <property type="match status" value="1"/>
</dbReference>
<feature type="region of interest" description="Disordered" evidence="2">
    <location>
        <begin position="1396"/>
        <end position="1425"/>
    </location>
</feature>
<dbReference type="EMBL" id="CAMXCT010001931">
    <property type="protein sequence ID" value="CAI3994267.1"/>
    <property type="molecule type" value="Genomic_DNA"/>
</dbReference>
<feature type="compositionally biased region" description="Basic and acidic residues" evidence="2">
    <location>
        <begin position="545"/>
        <end position="584"/>
    </location>
</feature>
<feature type="compositionally biased region" description="Polar residues" evidence="2">
    <location>
        <begin position="775"/>
        <end position="787"/>
    </location>
</feature>
<proteinExistence type="predicted"/>
<feature type="compositionally biased region" description="Basic and acidic residues" evidence="2">
    <location>
        <begin position="319"/>
        <end position="342"/>
    </location>
</feature>
<feature type="compositionally biased region" description="Pro residues" evidence="2">
    <location>
        <begin position="193"/>
        <end position="211"/>
    </location>
</feature>